<dbReference type="AlphaFoldDB" id="A0A9D4MIT4"/>
<reference evidence="1" key="1">
    <citation type="journal article" date="2019" name="bioRxiv">
        <title>The Genome of the Zebra Mussel, Dreissena polymorpha: A Resource for Invasive Species Research.</title>
        <authorList>
            <person name="McCartney M.A."/>
            <person name="Auch B."/>
            <person name="Kono T."/>
            <person name="Mallez S."/>
            <person name="Zhang Y."/>
            <person name="Obille A."/>
            <person name="Becker A."/>
            <person name="Abrahante J.E."/>
            <person name="Garbe J."/>
            <person name="Badalamenti J.P."/>
            <person name="Herman A."/>
            <person name="Mangelson H."/>
            <person name="Liachko I."/>
            <person name="Sullivan S."/>
            <person name="Sone E.D."/>
            <person name="Koren S."/>
            <person name="Silverstein K.A.T."/>
            <person name="Beckman K.B."/>
            <person name="Gohl D.M."/>
        </authorList>
    </citation>
    <scope>NUCLEOTIDE SEQUENCE</scope>
    <source>
        <strain evidence="1">Duluth1</strain>
        <tissue evidence="1">Whole animal</tissue>
    </source>
</reference>
<dbReference type="Proteomes" id="UP000828390">
    <property type="component" value="Unassembled WGS sequence"/>
</dbReference>
<organism evidence="1 2">
    <name type="scientific">Dreissena polymorpha</name>
    <name type="common">Zebra mussel</name>
    <name type="synonym">Mytilus polymorpha</name>
    <dbReference type="NCBI Taxonomy" id="45954"/>
    <lineage>
        <taxon>Eukaryota</taxon>
        <taxon>Metazoa</taxon>
        <taxon>Spiralia</taxon>
        <taxon>Lophotrochozoa</taxon>
        <taxon>Mollusca</taxon>
        <taxon>Bivalvia</taxon>
        <taxon>Autobranchia</taxon>
        <taxon>Heteroconchia</taxon>
        <taxon>Euheterodonta</taxon>
        <taxon>Imparidentia</taxon>
        <taxon>Neoheterodontei</taxon>
        <taxon>Myida</taxon>
        <taxon>Dreissenoidea</taxon>
        <taxon>Dreissenidae</taxon>
        <taxon>Dreissena</taxon>
    </lineage>
</organism>
<evidence type="ECO:0000313" key="2">
    <source>
        <dbReference type="Proteomes" id="UP000828390"/>
    </source>
</evidence>
<gene>
    <name evidence="1" type="ORF">DPMN_039382</name>
</gene>
<reference evidence="1" key="2">
    <citation type="submission" date="2020-11" db="EMBL/GenBank/DDBJ databases">
        <authorList>
            <person name="McCartney M.A."/>
            <person name="Auch B."/>
            <person name="Kono T."/>
            <person name="Mallez S."/>
            <person name="Becker A."/>
            <person name="Gohl D.M."/>
            <person name="Silverstein K.A.T."/>
            <person name="Koren S."/>
            <person name="Bechman K.B."/>
            <person name="Herman A."/>
            <person name="Abrahante J.E."/>
            <person name="Garbe J."/>
        </authorList>
    </citation>
    <scope>NUCLEOTIDE SEQUENCE</scope>
    <source>
        <strain evidence="1">Duluth1</strain>
        <tissue evidence="1">Whole animal</tissue>
    </source>
</reference>
<protein>
    <submittedName>
        <fullName evidence="1">Uncharacterized protein</fullName>
    </submittedName>
</protein>
<comment type="caution">
    <text evidence="1">The sequence shown here is derived from an EMBL/GenBank/DDBJ whole genome shotgun (WGS) entry which is preliminary data.</text>
</comment>
<proteinExistence type="predicted"/>
<sequence length="57" mass="6696">MVSEKMVSNFFENYQKCLQKHDLQDKPHLLYNIDEKGVSIDHKPPYIVASSNYPAQR</sequence>
<evidence type="ECO:0000313" key="1">
    <source>
        <dbReference type="EMBL" id="KAH3876102.1"/>
    </source>
</evidence>
<keyword evidence="2" id="KW-1185">Reference proteome</keyword>
<name>A0A9D4MIT4_DREPO</name>
<accession>A0A9D4MIT4</accession>
<dbReference type="EMBL" id="JAIWYP010000002">
    <property type="protein sequence ID" value="KAH3876102.1"/>
    <property type="molecule type" value="Genomic_DNA"/>
</dbReference>